<dbReference type="STRING" id="1382798.PK35_07000"/>
<dbReference type="PROSITE" id="PS51257">
    <property type="entry name" value="PROKAR_LIPOPROTEIN"/>
    <property type="match status" value="1"/>
</dbReference>
<dbReference type="Proteomes" id="UP000032361">
    <property type="component" value="Unassembled WGS sequence"/>
</dbReference>
<comment type="caution">
    <text evidence="2">The sequence shown here is derived from an EMBL/GenBank/DDBJ whole genome shotgun (WGS) entry which is preliminary data.</text>
</comment>
<feature type="chain" id="PRO_5002325646" description="DUF4270 domain-containing protein" evidence="1">
    <location>
        <begin position="24"/>
        <end position="442"/>
    </location>
</feature>
<evidence type="ECO:0000313" key="2">
    <source>
        <dbReference type="EMBL" id="KJD33580.1"/>
    </source>
</evidence>
<gene>
    <name evidence="2" type="ORF">PK35_07000</name>
</gene>
<evidence type="ECO:0008006" key="4">
    <source>
        <dbReference type="Google" id="ProtNLM"/>
    </source>
</evidence>
<protein>
    <recommendedName>
        <fullName evidence="4">DUF4270 domain-containing protein</fullName>
    </recommendedName>
</protein>
<keyword evidence="1" id="KW-0732">Signal</keyword>
<dbReference type="RefSeq" id="WP_044625973.1">
    <property type="nucleotide sequence ID" value="NZ_JTDV01000003.1"/>
</dbReference>
<organism evidence="2 3">
    <name type="scientific">Neotamlana nanhaiensis</name>
    <dbReference type="NCBI Taxonomy" id="1382798"/>
    <lineage>
        <taxon>Bacteria</taxon>
        <taxon>Pseudomonadati</taxon>
        <taxon>Bacteroidota</taxon>
        <taxon>Flavobacteriia</taxon>
        <taxon>Flavobacteriales</taxon>
        <taxon>Flavobacteriaceae</taxon>
        <taxon>Neotamlana</taxon>
    </lineage>
</organism>
<sequence>MRIYLLSALVLLLLCSCSSEVSNYPVGSDFIDSNVNIKIIDTFTINAGTFKLDSLLASSTSRILIGSKQDDNFGQLISQSYFQVKNSVFSISSEAVYDSIGLVLHYDNYYYGDTTQVQTYKVHRVTEYFEADTDDDAFYNGSKLQYDAEALGEVSFVPRPNTTTDSIYIPLDYNLGKELFEKIRDKDITTTDDFVRYFNGLTVIPDTTANSHVLGFKFLSDTTIDDNSGMRIFYTQDTDDTSEDNSKQLSFYVSSASEQFNAISANLEDTPLNHFENYETTISSEETNNKIFTQAGVGICARIEIPTLKLLNALSDASSVLKAELTFAPEIKNDSDKKFLKESLVVYVVDHKNRIVSQLTDIEGIEAYATLSSDEDEFNQNTYYMVNLSGFVQNILTSETDLNYALMIQFEDYDKTVDSVVINRLDENGNNAIKLAVTYLNY</sequence>
<feature type="signal peptide" evidence="1">
    <location>
        <begin position="1"/>
        <end position="23"/>
    </location>
</feature>
<keyword evidence="3" id="KW-1185">Reference proteome</keyword>
<evidence type="ECO:0000256" key="1">
    <source>
        <dbReference type="SAM" id="SignalP"/>
    </source>
</evidence>
<dbReference type="EMBL" id="JTDV01000003">
    <property type="protein sequence ID" value="KJD33580.1"/>
    <property type="molecule type" value="Genomic_DNA"/>
</dbReference>
<dbReference type="OrthoDB" id="1092930at2"/>
<name>A0A0D7W371_9FLAO</name>
<dbReference type="AlphaFoldDB" id="A0A0D7W371"/>
<dbReference type="PATRIC" id="fig|1382798.3.peg.2724"/>
<accession>A0A0D7W371</accession>
<evidence type="ECO:0000313" key="3">
    <source>
        <dbReference type="Proteomes" id="UP000032361"/>
    </source>
</evidence>
<reference evidence="2 3" key="1">
    <citation type="journal article" date="2015" name="Antonie Van Leeuwenhoek">
        <title>Tamlana nanhaiensis sp. nov., isolated from surface seawater collected from the South China Sea.</title>
        <authorList>
            <person name="Liu X."/>
            <person name="Lai Q."/>
            <person name="Du Y."/>
            <person name="Li G."/>
            <person name="Sun F."/>
            <person name="Shao Z."/>
        </authorList>
    </citation>
    <scope>NUCLEOTIDE SEQUENCE [LARGE SCALE GENOMIC DNA]</scope>
    <source>
        <strain evidence="2 3">FHC16</strain>
    </source>
</reference>
<proteinExistence type="predicted"/>